<reference evidence="1" key="2">
    <citation type="submission" date="2021-03" db="UniProtKB">
        <authorList>
            <consortium name="EnsemblPlants"/>
        </authorList>
    </citation>
    <scope>IDENTIFICATION</scope>
</reference>
<protein>
    <submittedName>
        <fullName evidence="1">Uncharacterized protein</fullName>
    </submittedName>
</protein>
<dbReference type="PANTHER" id="PTHR32011:SF6">
    <property type="entry name" value="KNR4_SMI1-LIKE DOMAIN-CONTAINING PROTEIN"/>
    <property type="match status" value="1"/>
</dbReference>
<dbReference type="Gramene" id="AUR62007964-RA">
    <property type="protein sequence ID" value="AUR62007964-RA:cds"/>
    <property type="gene ID" value="AUR62007964"/>
</dbReference>
<name>A0A803L7X5_CHEQI</name>
<dbReference type="Proteomes" id="UP000596660">
    <property type="component" value="Unplaced"/>
</dbReference>
<dbReference type="AlphaFoldDB" id="A0A803L7X5"/>
<sequence>MATNHRPSTPTRQRKVCFSVAAYAKTVITSLKTSNIHVAAGLTNDEITTVESAGHFTFPSDLRSILSEGLPVGPGFPNWRSSSSYQFRLLTALPILSLSQEVSRNNFWVPSWGPRPSKEEQAQSLAQHYLSKAPPLVPVFRHCYIPAEPNLAGNPVFYVHGSDVRLLSADVGGFFKETEFWRKDCVWRTRRKDKREGACSKWWTDELSGCIDEVMWRLRDGGWAEDDVREMMMMDGPGCGRDEAVVSTCVTASGVSSKEGAVKHVRKMSRELLRGGWSIDDVVYSLNDECGEIESGILDDEAWVELITP</sequence>
<dbReference type="OMA" id="VPIYRNC"/>
<dbReference type="PANTHER" id="PTHR32011">
    <property type="entry name" value="OS08G0472400 PROTEIN"/>
    <property type="match status" value="1"/>
</dbReference>
<accession>A0A803L7X5</accession>
<evidence type="ECO:0000313" key="1">
    <source>
        <dbReference type="EnsemblPlants" id="AUR62007964-RA:cds"/>
    </source>
</evidence>
<proteinExistence type="predicted"/>
<organism evidence="1 2">
    <name type="scientific">Chenopodium quinoa</name>
    <name type="common">Quinoa</name>
    <dbReference type="NCBI Taxonomy" id="63459"/>
    <lineage>
        <taxon>Eukaryota</taxon>
        <taxon>Viridiplantae</taxon>
        <taxon>Streptophyta</taxon>
        <taxon>Embryophyta</taxon>
        <taxon>Tracheophyta</taxon>
        <taxon>Spermatophyta</taxon>
        <taxon>Magnoliopsida</taxon>
        <taxon>eudicotyledons</taxon>
        <taxon>Gunneridae</taxon>
        <taxon>Pentapetalae</taxon>
        <taxon>Caryophyllales</taxon>
        <taxon>Chenopodiaceae</taxon>
        <taxon>Chenopodioideae</taxon>
        <taxon>Atripliceae</taxon>
        <taxon>Chenopodium</taxon>
    </lineage>
</organism>
<keyword evidence="2" id="KW-1185">Reference proteome</keyword>
<dbReference type="EnsemblPlants" id="AUR62007964-RA">
    <property type="protein sequence ID" value="AUR62007964-RA:cds"/>
    <property type="gene ID" value="AUR62007964"/>
</dbReference>
<evidence type="ECO:0000313" key="2">
    <source>
        <dbReference type="Proteomes" id="UP000596660"/>
    </source>
</evidence>
<reference evidence="1" key="1">
    <citation type="journal article" date="2017" name="Nature">
        <title>The genome of Chenopodium quinoa.</title>
        <authorList>
            <person name="Jarvis D.E."/>
            <person name="Ho Y.S."/>
            <person name="Lightfoot D.J."/>
            <person name="Schmoeckel S.M."/>
            <person name="Li B."/>
            <person name="Borm T.J.A."/>
            <person name="Ohyanagi H."/>
            <person name="Mineta K."/>
            <person name="Michell C.T."/>
            <person name="Saber N."/>
            <person name="Kharbatia N.M."/>
            <person name="Rupper R.R."/>
            <person name="Sharp A.R."/>
            <person name="Dally N."/>
            <person name="Boughton B.A."/>
            <person name="Woo Y.H."/>
            <person name="Gao G."/>
            <person name="Schijlen E.G.W.M."/>
            <person name="Guo X."/>
            <person name="Momin A.A."/>
            <person name="Negrao S."/>
            <person name="Al-Babili S."/>
            <person name="Gehring C."/>
            <person name="Roessner U."/>
            <person name="Jung C."/>
            <person name="Murphy K."/>
            <person name="Arold S.T."/>
            <person name="Gojobori T."/>
            <person name="van der Linden C.G."/>
            <person name="van Loo E.N."/>
            <person name="Jellen E.N."/>
            <person name="Maughan P.J."/>
            <person name="Tester M."/>
        </authorList>
    </citation>
    <scope>NUCLEOTIDE SEQUENCE [LARGE SCALE GENOMIC DNA]</scope>
    <source>
        <strain evidence="1">cv. PI 614886</strain>
    </source>
</reference>